<dbReference type="EC" id="3.1.2.4" evidence="2"/>
<evidence type="ECO:0000256" key="1">
    <source>
        <dbReference type="ARBA" id="ARBA00001709"/>
    </source>
</evidence>
<sequence length="379" mass="41143">MSQPVLVDTLQAENGRLIGVLTLNAEKTLNALSLDMIDLLSAQLSAWAEDERVAMVLLQGAGEKAFCAGGDLQNLYSSMLSQRLAGQRDDVLANWYAKEFFAREYRLDYQIHTYSKPILCWGHGIVMGGGIGLMAGARHRVATEKIRLAMPEIGIGLFPDVGGSWFLSRMPGRLGLFLALTGASINAADARYIGLADRVLEEADKCGVMEALLCQPWDADHAGNHRLLGAVLRCAEEMHGVPAPGPLRQHQDLIDHLCTRESLEQVLQAMAECHSADAWLQKAVGAAARGAPGSLALAWRLLQAAPHLSLADVFRLEYGVALHCAAQGDFAEGIRALLIDKDQQPAWQDASTTDHFLNSPWVAQQHPLADLGHPHGNTR</sequence>
<dbReference type="Proteomes" id="UP001596050">
    <property type="component" value="Unassembled WGS sequence"/>
</dbReference>
<dbReference type="RefSeq" id="WP_379780918.1">
    <property type="nucleotide sequence ID" value="NZ_JBHSMU010000004.1"/>
</dbReference>
<dbReference type="CDD" id="cd06558">
    <property type="entry name" value="crotonase-like"/>
    <property type="match status" value="1"/>
</dbReference>
<evidence type="ECO:0000259" key="4">
    <source>
        <dbReference type="Pfam" id="PF16113"/>
    </source>
</evidence>
<protein>
    <recommendedName>
        <fullName evidence="2">3-hydroxyisobutyryl-CoA hydrolase</fullName>
        <ecNumber evidence="2">3.1.2.4</ecNumber>
    </recommendedName>
</protein>
<proteinExistence type="predicted"/>
<evidence type="ECO:0000256" key="3">
    <source>
        <dbReference type="ARBA" id="ARBA00022801"/>
    </source>
</evidence>
<keyword evidence="6" id="KW-1185">Reference proteome</keyword>
<dbReference type="InterPro" id="IPR032259">
    <property type="entry name" value="HIBYL-CoA-H"/>
</dbReference>
<dbReference type="NCBIfam" id="NF004127">
    <property type="entry name" value="PRK05617.1"/>
    <property type="match status" value="1"/>
</dbReference>
<comment type="catalytic activity">
    <reaction evidence="1">
        <text>3-hydroxy-2-methylpropanoyl-CoA + H2O = 3-hydroxy-2-methylpropanoate + CoA + H(+)</text>
        <dbReference type="Rhea" id="RHEA:20888"/>
        <dbReference type="ChEBI" id="CHEBI:11805"/>
        <dbReference type="ChEBI" id="CHEBI:15377"/>
        <dbReference type="ChEBI" id="CHEBI:15378"/>
        <dbReference type="ChEBI" id="CHEBI:57287"/>
        <dbReference type="ChEBI" id="CHEBI:57340"/>
        <dbReference type="EC" id="3.1.2.4"/>
    </reaction>
</comment>
<dbReference type="PANTHER" id="PTHR43176:SF3">
    <property type="entry name" value="3-HYDROXYISOBUTYRYL-COA HYDROLASE, MITOCHONDRIAL"/>
    <property type="match status" value="1"/>
</dbReference>
<dbReference type="InterPro" id="IPR045004">
    <property type="entry name" value="ECH_dom"/>
</dbReference>
<feature type="domain" description="Enoyl-CoA hydratase/isomerase" evidence="4">
    <location>
        <begin position="18"/>
        <end position="353"/>
    </location>
</feature>
<dbReference type="Gene3D" id="3.90.226.10">
    <property type="entry name" value="2-enoyl-CoA Hydratase, Chain A, domain 1"/>
    <property type="match status" value="1"/>
</dbReference>
<comment type="caution">
    <text evidence="5">The sequence shown here is derived from an EMBL/GenBank/DDBJ whole genome shotgun (WGS) entry which is preliminary data.</text>
</comment>
<dbReference type="SUPFAM" id="SSF52096">
    <property type="entry name" value="ClpP/crotonase"/>
    <property type="match status" value="1"/>
</dbReference>
<gene>
    <name evidence="5" type="ORF">ACFPN5_03540</name>
</gene>
<evidence type="ECO:0000313" key="5">
    <source>
        <dbReference type="EMBL" id="MFC5458881.1"/>
    </source>
</evidence>
<reference evidence="6" key="1">
    <citation type="journal article" date="2019" name="Int. J. Syst. Evol. Microbiol.">
        <title>The Global Catalogue of Microorganisms (GCM) 10K type strain sequencing project: providing services to taxonomists for standard genome sequencing and annotation.</title>
        <authorList>
            <consortium name="The Broad Institute Genomics Platform"/>
            <consortium name="The Broad Institute Genome Sequencing Center for Infectious Disease"/>
            <person name="Wu L."/>
            <person name="Ma J."/>
        </authorList>
    </citation>
    <scope>NUCLEOTIDE SEQUENCE [LARGE SCALE GENOMIC DNA]</scope>
    <source>
        <strain evidence="6">KACC 12649</strain>
    </source>
</reference>
<evidence type="ECO:0000313" key="6">
    <source>
        <dbReference type="Proteomes" id="UP001596050"/>
    </source>
</evidence>
<organism evidence="5 6">
    <name type="scientific">Massilia niabensis</name>
    <dbReference type="NCBI Taxonomy" id="544910"/>
    <lineage>
        <taxon>Bacteria</taxon>
        <taxon>Pseudomonadati</taxon>
        <taxon>Pseudomonadota</taxon>
        <taxon>Betaproteobacteria</taxon>
        <taxon>Burkholderiales</taxon>
        <taxon>Oxalobacteraceae</taxon>
        <taxon>Telluria group</taxon>
        <taxon>Massilia</taxon>
    </lineage>
</organism>
<dbReference type="Pfam" id="PF16113">
    <property type="entry name" value="ECH_2"/>
    <property type="match status" value="1"/>
</dbReference>
<dbReference type="GO" id="GO:0016787">
    <property type="term" value="F:hydrolase activity"/>
    <property type="evidence" value="ECO:0007669"/>
    <property type="project" value="UniProtKB-KW"/>
</dbReference>
<name>A0ABW0L2N6_9BURK</name>
<dbReference type="PANTHER" id="PTHR43176">
    <property type="entry name" value="3-HYDROXYISOBUTYRYL-COA HYDROLASE-RELATED"/>
    <property type="match status" value="1"/>
</dbReference>
<evidence type="ECO:0000256" key="2">
    <source>
        <dbReference type="ARBA" id="ARBA00011915"/>
    </source>
</evidence>
<dbReference type="InterPro" id="IPR029045">
    <property type="entry name" value="ClpP/crotonase-like_dom_sf"/>
</dbReference>
<dbReference type="EMBL" id="JBHSMU010000004">
    <property type="protein sequence ID" value="MFC5458881.1"/>
    <property type="molecule type" value="Genomic_DNA"/>
</dbReference>
<accession>A0ABW0L2N6</accession>
<keyword evidence="3 5" id="KW-0378">Hydrolase</keyword>